<comment type="caution">
    <text evidence="1">The sequence shown here is derived from an EMBL/GenBank/DDBJ whole genome shotgun (WGS) entry which is preliminary data.</text>
</comment>
<organism evidence="1 2">
    <name type="scientific">Heyndrickxia oleronia</name>
    <dbReference type="NCBI Taxonomy" id="38875"/>
    <lineage>
        <taxon>Bacteria</taxon>
        <taxon>Bacillati</taxon>
        <taxon>Bacillota</taxon>
        <taxon>Bacilli</taxon>
        <taxon>Bacillales</taxon>
        <taxon>Bacillaceae</taxon>
        <taxon>Heyndrickxia</taxon>
    </lineage>
</organism>
<dbReference type="EMBL" id="JAROYP010000014">
    <property type="protein sequence ID" value="MDH5163341.1"/>
    <property type="molecule type" value="Genomic_DNA"/>
</dbReference>
<dbReference type="Proteomes" id="UP001159179">
    <property type="component" value="Unassembled WGS sequence"/>
</dbReference>
<protein>
    <submittedName>
        <fullName evidence="1">Uncharacterized protein</fullName>
    </submittedName>
</protein>
<sequence length="177" mass="20922">MDVILFRDNLGNIRSNIPHHIKKKNVPFEWGNMTDGSIELALNILNIFCDELTSNRLYIKFVTDVLAKIPFGGEIIKGNEIEAWIANNQLIERVREQKSYIVAVYRHEINKNQIHIVEAYTEKESIIRACEYYETNEYIQSMVDQLEKLRFDDICEYYWNRQISFSDPQVINKSRIS</sequence>
<name>A0AAW6T4X9_9BACI</name>
<dbReference type="GeneID" id="79870214"/>
<evidence type="ECO:0000313" key="2">
    <source>
        <dbReference type="Proteomes" id="UP001159179"/>
    </source>
</evidence>
<reference evidence="1" key="1">
    <citation type="submission" date="2023-03" db="EMBL/GenBank/DDBJ databases">
        <title>Bacterial isolates from washroom surfaces on a university campus.</title>
        <authorList>
            <person name="Holman D.B."/>
            <person name="Gzyl K.E."/>
            <person name="Taheri A.E."/>
        </authorList>
    </citation>
    <scope>NUCLEOTIDE SEQUENCE</scope>
    <source>
        <strain evidence="1">RD03</strain>
    </source>
</reference>
<dbReference type="AlphaFoldDB" id="A0AAW6T4X9"/>
<dbReference type="RefSeq" id="WP_212946040.1">
    <property type="nucleotide sequence ID" value="NZ_BOQX01000010.1"/>
</dbReference>
<accession>A0AAW6T4X9</accession>
<gene>
    <name evidence="1" type="ORF">P5X88_20615</name>
</gene>
<dbReference type="InterPro" id="IPR046164">
    <property type="entry name" value="DUF6166"/>
</dbReference>
<evidence type="ECO:0000313" key="1">
    <source>
        <dbReference type="EMBL" id="MDH5163341.1"/>
    </source>
</evidence>
<proteinExistence type="predicted"/>
<dbReference type="Pfam" id="PF19663">
    <property type="entry name" value="DUF6166"/>
    <property type="match status" value="1"/>
</dbReference>